<accession>A0A4R4ZFS0</accession>
<dbReference type="RefSeq" id="WP_132171150.1">
    <property type="nucleotide sequence ID" value="NZ_SMKX01000077.1"/>
</dbReference>
<organism evidence="1 2">
    <name type="scientific">Kribbella antibiotica</name>
    <dbReference type="NCBI Taxonomy" id="190195"/>
    <lineage>
        <taxon>Bacteria</taxon>
        <taxon>Bacillati</taxon>
        <taxon>Actinomycetota</taxon>
        <taxon>Actinomycetes</taxon>
        <taxon>Propionibacteriales</taxon>
        <taxon>Kribbellaceae</taxon>
        <taxon>Kribbella</taxon>
    </lineage>
</organism>
<name>A0A4R4ZFS0_9ACTN</name>
<keyword evidence="2" id="KW-1185">Reference proteome</keyword>
<dbReference type="Proteomes" id="UP000295124">
    <property type="component" value="Unassembled WGS sequence"/>
</dbReference>
<dbReference type="EMBL" id="SMKX01000077">
    <property type="protein sequence ID" value="TDD57333.1"/>
    <property type="molecule type" value="Genomic_DNA"/>
</dbReference>
<proteinExistence type="predicted"/>
<evidence type="ECO:0000313" key="2">
    <source>
        <dbReference type="Proteomes" id="UP000295124"/>
    </source>
</evidence>
<evidence type="ECO:0000313" key="1">
    <source>
        <dbReference type="EMBL" id="TDD57333.1"/>
    </source>
</evidence>
<reference evidence="1 2" key="1">
    <citation type="submission" date="2019-03" db="EMBL/GenBank/DDBJ databases">
        <title>Draft genome sequences of novel Actinobacteria.</title>
        <authorList>
            <person name="Sahin N."/>
            <person name="Ay H."/>
            <person name="Saygin H."/>
        </authorList>
    </citation>
    <scope>NUCLEOTIDE SEQUENCE [LARGE SCALE GENOMIC DNA]</scope>
    <source>
        <strain evidence="1 2">JCM 13523</strain>
    </source>
</reference>
<gene>
    <name evidence="1" type="ORF">E1263_24165</name>
</gene>
<dbReference type="AlphaFoldDB" id="A0A4R4ZFS0"/>
<comment type="caution">
    <text evidence="1">The sequence shown here is derived from an EMBL/GenBank/DDBJ whole genome shotgun (WGS) entry which is preliminary data.</text>
</comment>
<dbReference type="OrthoDB" id="4228720at2"/>
<sequence>MSATLADTVIQSIDWSAYELLGGPADGFGDQLAAFITVDADNYKKRWKTMENHVFAQDDIYSAAEPTIRVLLAALLDPRGRSARIGILDLLFLITQAASYREDEFGARCLQLVREGSWLLIREALASAPPVSDACLEVLDICAPECADIARLGALVDV</sequence>
<protein>
    <submittedName>
        <fullName evidence="1">Uncharacterized protein</fullName>
    </submittedName>
</protein>